<dbReference type="CDD" id="cd03216">
    <property type="entry name" value="ABC_Carb_Monos_I"/>
    <property type="match status" value="1"/>
</dbReference>
<dbReference type="GO" id="GO:0005524">
    <property type="term" value="F:ATP binding"/>
    <property type="evidence" value="ECO:0007669"/>
    <property type="project" value="UniProtKB-KW"/>
</dbReference>
<organism evidence="4 5">
    <name type="scientific">Oricola cellulosilytica</name>
    <dbReference type="NCBI Taxonomy" id="1429082"/>
    <lineage>
        <taxon>Bacteria</taxon>
        <taxon>Pseudomonadati</taxon>
        <taxon>Pseudomonadota</taxon>
        <taxon>Alphaproteobacteria</taxon>
        <taxon>Hyphomicrobiales</taxon>
        <taxon>Ahrensiaceae</taxon>
        <taxon>Oricola</taxon>
    </lineage>
</organism>
<gene>
    <name evidence="4" type="ORF">E0D97_07005</name>
</gene>
<dbReference type="InterPro" id="IPR050107">
    <property type="entry name" value="ABC_carbohydrate_import_ATPase"/>
</dbReference>
<protein>
    <submittedName>
        <fullName evidence="4">Sugar ABC transporter ATP-binding protein</fullName>
    </submittedName>
</protein>
<dbReference type="SMART" id="SM00382">
    <property type="entry name" value="AAA"/>
    <property type="match status" value="1"/>
</dbReference>
<dbReference type="AlphaFoldDB" id="A0A4R0PF49"/>
<accession>A0A4R0PF49</accession>
<dbReference type="RefSeq" id="WP_131567227.1">
    <property type="nucleotide sequence ID" value="NZ_JAINFK010000004.1"/>
</dbReference>
<dbReference type="Pfam" id="PF00005">
    <property type="entry name" value="ABC_tran"/>
    <property type="match status" value="1"/>
</dbReference>
<dbReference type="EMBL" id="SJST01000002">
    <property type="protein sequence ID" value="TCD15278.1"/>
    <property type="molecule type" value="Genomic_DNA"/>
</dbReference>
<sequence>MTLLHLSGIRKSFGAVDVLHGVDLDVAAGEVIGLVGDNGAGKSTLMKTITGIYSADAGAIELDGRSILHLDPGERRRIGIEMIYQDLSLAKQQDVASNIFLGREPVKKMFGFIPGMVDKARMDREAAEMIERLGAHLPSINRPVSSFSGGQQQTVAIARALTFDPKLVIMDEPTAALAVREVQSVLDLIRRLKSEGIAVILISHRLNDVLAVTDRIVVLRHGRAEADLRTADTNMNEVVARIVGGGDTASAAAHELGGHR</sequence>
<evidence type="ECO:0000256" key="1">
    <source>
        <dbReference type="ARBA" id="ARBA00022741"/>
    </source>
</evidence>
<name>A0A4R0PF49_9HYPH</name>
<dbReference type="GO" id="GO:0016887">
    <property type="term" value="F:ATP hydrolysis activity"/>
    <property type="evidence" value="ECO:0007669"/>
    <property type="project" value="InterPro"/>
</dbReference>
<proteinExistence type="predicted"/>
<dbReference type="Proteomes" id="UP000291301">
    <property type="component" value="Unassembled WGS sequence"/>
</dbReference>
<keyword evidence="5" id="KW-1185">Reference proteome</keyword>
<dbReference type="PANTHER" id="PTHR43790:SF8">
    <property type="entry name" value="SUGAR ABC TRANSPORTER ATP-BINDING PROTEIN"/>
    <property type="match status" value="1"/>
</dbReference>
<dbReference type="PANTHER" id="PTHR43790">
    <property type="entry name" value="CARBOHYDRATE TRANSPORT ATP-BINDING PROTEIN MG119-RELATED"/>
    <property type="match status" value="1"/>
</dbReference>
<evidence type="ECO:0000313" key="5">
    <source>
        <dbReference type="Proteomes" id="UP000291301"/>
    </source>
</evidence>
<evidence type="ECO:0000256" key="2">
    <source>
        <dbReference type="ARBA" id="ARBA00022840"/>
    </source>
</evidence>
<dbReference type="SUPFAM" id="SSF52540">
    <property type="entry name" value="P-loop containing nucleoside triphosphate hydrolases"/>
    <property type="match status" value="1"/>
</dbReference>
<dbReference type="InterPro" id="IPR027417">
    <property type="entry name" value="P-loop_NTPase"/>
</dbReference>
<dbReference type="OrthoDB" id="9805029at2"/>
<evidence type="ECO:0000259" key="3">
    <source>
        <dbReference type="PROSITE" id="PS50893"/>
    </source>
</evidence>
<dbReference type="PROSITE" id="PS50893">
    <property type="entry name" value="ABC_TRANSPORTER_2"/>
    <property type="match status" value="1"/>
</dbReference>
<dbReference type="InterPro" id="IPR003439">
    <property type="entry name" value="ABC_transporter-like_ATP-bd"/>
</dbReference>
<dbReference type="Gene3D" id="3.40.50.300">
    <property type="entry name" value="P-loop containing nucleotide triphosphate hydrolases"/>
    <property type="match status" value="1"/>
</dbReference>
<reference evidence="4 5" key="1">
    <citation type="journal article" date="2015" name="Antonie Van Leeuwenhoek">
        <title>Oricola cellulosilytica gen. nov., sp. nov., a cellulose-degrading bacterium of the family Phyllobacteriaceae isolated from surface seashore water, and emended descriptions of Mesorhizobium loti and Phyllobacterium myrsinacearum.</title>
        <authorList>
            <person name="Hameed A."/>
            <person name="Shahina M."/>
            <person name="Lai W.A."/>
            <person name="Lin S.Y."/>
            <person name="Young L.S."/>
            <person name="Liu Y.C."/>
            <person name="Hsu Y.H."/>
            <person name="Young C.C."/>
        </authorList>
    </citation>
    <scope>NUCLEOTIDE SEQUENCE [LARGE SCALE GENOMIC DNA]</scope>
    <source>
        <strain evidence="4 5">KCTC 52183</strain>
    </source>
</reference>
<comment type="caution">
    <text evidence="4">The sequence shown here is derived from an EMBL/GenBank/DDBJ whole genome shotgun (WGS) entry which is preliminary data.</text>
</comment>
<keyword evidence="1" id="KW-0547">Nucleotide-binding</keyword>
<evidence type="ECO:0000313" key="4">
    <source>
        <dbReference type="EMBL" id="TCD15278.1"/>
    </source>
</evidence>
<feature type="domain" description="ABC transporter" evidence="3">
    <location>
        <begin position="4"/>
        <end position="246"/>
    </location>
</feature>
<dbReference type="InterPro" id="IPR003593">
    <property type="entry name" value="AAA+_ATPase"/>
</dbReference>
<keyword evidence="2 4" id="KW-0067">ATP-binding</keyword>